<organism evidence="2 3">
    <name type="scientific">Saccoglossus kowalevskii</name>
    <name type="common">Acorn worm</name>
    <dbReference type="NCBI Taxonomy" id="10224"/>
    <lineage>
        <taxon>Eukaryota</taxon>
        <taxon>Metazoa</taxon>
        <taxon>Hemichordata</taxon>
        <taxon>Enteropneusta</taxon>
        <taxon>Harrimaniidae</taxon>
        <taxon>Saccoglossus</taxon>
    </lineage>
</organism>
<dbReference type="RefSeq" id="XP_002733884.1">
    <property type="nucleotide sequence ID" value="XM_002733838.2"/>
</dbReference>
<feature type="region of interest" description="Disordered" evidence="1">
    <location>
        <begin position="1"/>
        <end position="114"/>
    </location>
</feature>
<evidence type="ECO:0000256" key="1">
    <source>
        <dbReference type="SAM" id="MobiDB-lite"/>
    </source>
</evidence>
<proteinExistence type="predicted"/>
<sequence length="143" mass="16750">MYRGNQHQRFDRFQRTPSPGFPGSSPQHHFQQPQNRFRSPPHQQGFTSPQFSPYSPTPGPSPRQYQQRSPYYSPHRYQSPHSFQGSTPRHRGGKRGGRGRFQQNWGRGNQPVSEQDIERLYYKHSMVKDPWASMKPVSVEGQR</sequence>
<feature type="compositionally biased region" description="Polar residues" evidence="1">
    <location>
        <begin position="24"/>
        <end position="54"/>
    </location>
</feature>
<name>A0ABM0GNJ3_SACKO</name>
<protein>
    <submittedName>
        <fullName evidence="3">M-phase-specific PLK1-interacting protein-like</fullName>
    </submittedName>
</protein>
<accession>A0ABM0GNJ3</accession>
<evidence type="ECO:0000313" key="3">
    <source>
        <dbReference type="RefSeq" id="XP_002733884.1"/>
    </source>
</evidence>
<feature type="compositionally biased region" description="Polar residues" evidence="1">
    <location>
        <begin position="101"/>
        <end position="113"/>
    </location>
</feature>
<gene>
    <name evidence="3" type="primary">LOC100372817</name>
</gene>
<keyword evidence="2" id="KW-1185">Reference proteome</keyword>
<dbReference type="GeneID" id="100372817"/>
<dbReference type="Proteomes" id="UP000694865">
    <property type="component" value="Unplaced"/>
</dbReference>
<feature type="compositionally biased region" description="Basic residues" evidence="1">
    <location>
        <begin position="88"/>
        <end position="98"/>
    </location>
</feature>
<reference evidence="3" key="1">
    <citation type="submission" date="2025-08" db="UniProtKB">
        <authorList>
            <consortium name="RefSeq"/>
        </authorList>
    </citation>
    <scope>IDENTIFICATION</scope>
    <source>
        <tissue evidence="3">Testes</tissue>
    </source>
</reference>
<evidence type="ECO:0000313" key="2">
    <source>
        <dbReference type="Proteomes" id="UP000694865"/>
    </source>
</evidence>